<evidence type="ECO:0000256" key="9">
    <source>
        <dbReference type="ARBA" id="ARBA00022827"/>
    </source>
</evidence>
<dbReference type="InterPro" id="IPR000537">
    <property type="entry name" value="UbiA_prenyltransferase"/>
</dbReference>
<dbReference type="InterPro" id="IPR050416">
    <property type="entry name" value="FAD-linked_Oxidoreductase"/>
</dbReference>
<reference evidence="16 17" key="1">
    <citation type="journal article" date="2020" name="G3 (Bethesda)">
        <title>Genetic Underpinnings of Host Manipulation by Ophiocordyceps as Revealed by Comparative Transcriptomics.</title>
        <authorList>
            <person name="Will I."/>
            <person name="Das B."/>
            <person name="Trinh T."/>
            <person name="Brachmann A."/>
            <person name="Ohm R.A."/>
            <person name="de Bekker C."/>
        </authorList>
    </citation>
    <scope>NUCLEOTIDE SEQUENCE [LARGE SCALE GENOMIC DNA]</scope>
    <source>
        <strain evidence="16 17">EC05</strain>
    </source>
</reference>
<comment type="pathway">
    <text evidence="3">Secondary metabolite biosynthesis; terpenoid biosynthesis.</text>
</comment>
<keyword evidence="12 13" id="KW-0472">Membrane</keyword>
<accession>A0A8H4QAL4</accession>
<dbReference type="GO" id="GO:0016491">
    <property type="term" value="F:oxidoreductase activity"/>
    <property type="evidence" value="ECO:0007669"/>
    <property type="project" value="UniProtKB-KW"/>
</dbReference>
<feature type="transmembrane region" description="Helical" evidence="13">
    <location>
        <begin position="690"/>
        <end position="710"/>
    </location>
</feature>
<feature type="chain" id="PRO_5034643532" evidence="14">
    <location>
        <begin position="18"/>
        <end position="821"/>
    </location>
</feature>
<dbReference type="Proteomes" id="UP000562929">
    <property type="component" value="Unassembled WGS sequence"/>
</dbReference>
<dbReference type="OrthoDB" id="2151789at2759"/>
<evidence type="ECO:0000256" key="7">
    <source>
        <dbReference type="ARBA" id="ARBA00022679"/>
    </source>
</evidence>
<feature type="domain" description="FAD-binding PCMH-type" evidence="15">
    <location>
        <begin position="61"/>
        <end position="232"/>
    </location>
</feature>
<gene>
    <name evidence="16" type="ORF">GQ602_002533</name>
</gene>
<dbReference type="InterPro" id="IPR036318">
    <property type="entry name" value="FAD-bd_PCMH-like_sf"/>
</dbReference>
<dbReference type="Gene3D" id="1.10.357.140">
    <property type="entry name" value="UbiA prenyltransferase"/>
    <property type="match status" value="1"/>
</dbReference>
<evidence type="ECO:0000256" key="12">
    <source>
        <dbReference type="ARBA" id="ARBA00023136"/>
    </source>
</evidence>
<comment type="similarity">
    <text evidence="5">Belongs to the UbiA prenyltransferase family.</text>
</comment>
<dbReference type="GO" id="GO:0016020">
    <property type="term" value="C:membrane"/>
    <property type="evidence" value="ECO:0007669"/>
    <property type="project" value="UniProtKB-SubCell"/>
</dbReference>
<evidence type="ECO:0000256" key="3">
    <source>
        <dbReference type="ARBA" id="ARBA00004721"/>
    </source>
</evidence>
<feature type="transmembrane region" description="Helical" evidence="13">
    <location>
        <begin position="736"/>
        <end position="756"/>
    </location>
</feature>
<dbReference type="EMBL" id="JAACLJ010000002">
    <property type="protein sequence ID" value="KAF4592234.1"/>
    <property type="molecule type" value="Genomic_DNA"/>
</dbReference>
<feature type="transmembrane region" description="Helical" evidence="13">
    <location>
        <begin position="657"/>
        <end position="678"/>
    </location>
</feature>
<evidence type="ECO:0000313" key="17">
    <source>
        <dbReference type="Proteomes" id="UP000562929"/>
    </source>
</evidence>
<dbReference type="Gene3D" id="3.30.465.10">
    <property type="match status" value="1"/>
</dbReference>
<dbReference type="FunFam" id="1.20.120.1780:FF:000001">
    <property type="entry name" value="4-hydroxybenzoate octaprenyltransferase"/>
    <property type="match status" value="1"/>
</dbReference>
<evidence type="ECO:0000256" key="8">
    <source>
        <dbReference type="ARBA" id="ARBA00022692"/>
    </source>
</evidence>
<evidence type="ECO:0000259" key="15">
    <source>
        <dbReference type="PROSITE" id="PS51387"/>
    </source>
</evidence>
<keyword evidence="14" id="KW-0732">Signal</keyword>
<dbReference type="InterPro" id="IPR044878">
    <property type="entry name" value="UbiA_sf"/>
</dbReference>
<name>A0A8H4QAL4_9HYPO</name>
<dbReference type="InterPro" id="IPR016166">
    <property type="entry name" value="FAD-bd_PCMH"/>
</dbReference>
<evidence type="ECO:0000256" key="10">
    <source>
        <dbReference type="ARBA" id="ARBA00022989"/>
    </source>
</evidence>
<evidence type="ECO:0000313" key="16">
    <source>
        <dbReference type="EMBL" id="KAF4592234.1"/>
    </source>
</evidence>
<dbReference type="GO" id="GO:0071949">
    <property type="term" value="F:FAD binding"/>
    <property type="evidence" value="ECO:0007669"/>
    <property type="project" value="InterPro"/>
</dbReference>
<dbReference type="Pfam" id="PF01040">
    <property type="entry name" value="UbiA"/>
    <property type="match status" value="1"/>
</dbReference>
<comment type="similarity">
    <text evidence="4">Belongs to the oxygen-dependent FAD-linked oxidoreductase family.</text>
</comment>
<dbReference type="Gene3D" id="1.20.120.1780">
    <property type="entry name" value="UbiA prenyltransferase"/>
    <property type="match status" value="1"/>
</dbReference>
<keyword evidence="11" id="KW-0560">Oxidoreductase</keyword>
<dbReference type="PROSITE" id="PS51387">
    <property type="entry name" value="FAD_PCMH"/>
    <property type="match status" value="1"/>
</dbReference>
<evidence type="ECO:0000256" key="1">
    <source>
        <dbReference type="ARBA" id="ARBA00001946"/>
    </source>
</evidence>
<dbReference type="GO" id="GO:0016765">
    <property type="term" value="F:transferase activity, transferring alkyl or aryl (other than methyl) groups"/>
    <property type="evidence" value="ECO:0007669"/>
    <property type="project" value="InterPro"/>
</dbReference>
<dbReference type="InterPro" id="IPR006094">
    <property type="entry name" value="Oxid_FAD_bind_N"/>
</dbReference>
<dbReference type="Gene3D" id="3.40.462.20">
    <property type="match status" value="1"/>
</dbReference>
<evidence type="ECO:0000256" key="13">
    <source>
        <dbReference type="SAM" id="Phobius"/>
    </source>
</evidence>
<protein>
    <submittedName>
        <fullName evidence="16">Putative FAD-binding oxidoreductase</fullName>
    </submittedName>
</protein>
<keyword evidence="9" id="KW-0274">FAD</keyword>
<feature type="transmembrane region" description="Helical" evidence="13">
    <location>
        <begin position="795"/>
        <end position="814"/>
    </location>
</feature>
<dbReference type="SUPFAM" id="SSF56176">
    <property type="entry name" value="FAD-binding/transporter-associated domain-like"/>
    <property type="match status" value="1"/>
</dbReference>
<comment type="cofactor">
    <cofactor evidence="1">
        <name>Mg(2+)</name>
        <dbReference type="ChEBI" id="CHEBI:18420"/>
    </cofactor>
</comment>
<evidence type="ECO:0000256" key="11">
    <source>
        <dbReference type="ARBA" id="ARBA00023002"/>
    </source>
</evidence>
<dbReference type="InterPro" id="IPR016169">
    <property type="entry name" value="FAD-bd_PCMH_sub2"/>
</dbReference>
<organism evidence="16 17">
    <name type="scientific">Ophiocordyceps camponoti-floridani</name>
    <dbReference type="NCBI Taxonomy" id="2030778"/>
    <lineage>
        <taxon>Eukaryota</taxon>
        <taxon>Fungi</taxon>
        <taxon>Dikarya</taxon>
        <taxon>Ascomycota</taxon>
        <taxon>Pezizomycotina</taxon>
        <taxon>Sordariomycetes</taxon>
        <taxon>Hypocreomycetidae</taxon>
        <taxon>Hypocreales</taxon>
        <taxon>Ophiocordycipitaceae</taxon>
        <taxon>Ophiocordyceps</taxon>
    </lineage>
</organism>
<evidence type="ECO:0000256" key="14">
    <source>
        <dbReference type="SAM" id="SignalP"/>
    </source>
</evidence>
<evidence type="ECO:0000256" key="5">
    <source>
        <dbReference type="ARBA" id="ARBA00005985"/>
    </source>
</evidence>
<dbReference type="InterPro" id="IPR016167">
    <property type="entry name" value="FAD-bd_PCMH_sub1"/>
</dbReference>
<feature type="transmembrane region" description="Helical" evidence="13">
    <location>
        <begin position="598"/>
        <end position="626"/>
    </location>
</feature>
<proteinExistence type="inferred from homology"/>
<keyword evidence="10 13" id="KW-1133">Transmembrane helix</keyword>
<comment type="caution">
    <text evidence="16">The sequence shown here is derived from an EMBL/GenBank/DDBJ whole genome shotgun (WGS) entry which is preliminary data.</text>
</comment>
<dbReference type="Gene3D" id="3.30.43.10">
    <property type="entry name" value="Uridine Diphospho-n-acetylenolpyruvylglucosamine Reductase, domain 2"/>
    <property type="match status" value="1"/>
</dbReference>
<feature type="signal peptide" evidence="14">
    <location>
        <begin position="1"/>
        <end position="17"/>
    </location>
</feature>
<dbReference type="AlphaFoldDB" id="A0A8H4QAL4"/>
<keyword evidence="8 13" id="KW-0812">Transmembrane</keyword>
<keyword evidence="6" id="KW-0285">Flavoprotein</keyword>
<evidence type="ECO:0000256" key="2">
    <source>
        <dbReference type="ARBA" id="ARBA00004141"/>
    </source>
</evidence>
<evidence type="ECO:0000256" key="6">
    <source>
        <dbReference type="ARBA" id="ARBA00022630"/>
    </source>
</evidence>
<dbReference type="InterPro" id="IPR039653">
    <property type="entry name" value="Prenyltransferase"/>
</dbReference>
<comment type="subcellular location">
    <subcellularLocation>
        <location evidence="2">Membrane</location>
        <topology evidence="2">Multi-pass membrane protein</topology>
    </subcellularLocation>
</comment>
<dbReference type="PANTHER" id="PTHR42973">
    <property type="entry name" value="BINDING OXIDOREDUCTASE, PUTATIVE (AFU_ORTHOLOGUE AFUA_1G17690)-RELATED"/>
    <property type="match status" value="1"/>
</dbReference>
<sequence>MLAQTALLTSLVARVSAQQQPASTPWELACLHLGVVSSTATIFPWSRGYGAISEQNWSGTARAKPACIVRPENASQVQTVVRLLSRRRVPFAIRSGGHNPAPGSASIKDGVLLDLSRLDDLFYQSDSRTVTVGTGNKWTAVYSLLHQHDVTVVGGRILDVGVGGLLLGSGLSWMSNLHGLGCDNVAEHEAVLANGTLIRANERDHADLHWALKGGGNNFAVVTSFKLHTYPIGRVWGGIRLYPLSRLPALYEALAEYQTAASQDSHANVMLQAFPTNSTMGAVLTLVYLKPEARPAIFAPFYRVPFTADATKVRSYLDLLASTRIPRLPRYDWHALTVKPDAQLYGLIHNLTSSPTNLEPLTRLTSGTLAVGLQPVSRKAVLRGRSRAGGNALGLSAEAQTWLVVGGGWHWPSADEAGHDAVARVRSELAGAAASSGLRLPYLFMNDASWDQRVLASYGLENVERLRRVQRAYDPEGVFQEVVPGGFKLGQLQRINAGHPLRRPPRQPLGLTPPPSWIPLVQLARLSPPVGLALVFLPHLYGALLAAIEQRAPLHRLLRACAVLAAGTFFFSNAAHGWNDVVDAPVDRLVARTRTRPIPRGALSGTAAVVFVFSQAVGVVAVLLLLMPARSAPWALPAYIASTYYPWAKRQTHLAQLVLGFCLAWGVVVGAVGLGGSGSEDVVVSPVRHVPTVCLVSACIVWTTVYDTIYAHQDAADDARIGLKSMALLLRGRTKAVLWLMVCLMAVLLAAAGIAASMAWPYFLITTLGSALSLGVMVARVELQDPASCWWWFRYGFWLTGSAIAAGLSCEYLMRLSFRSV</sequence>
<evidence type="ECO:0000256" key="4">
    <source>
        <dbReference type="ARBA" id="ARBA00005466"/>
    </source>
</evidence>
<keyword evidence="17" id="KW-1185">Reference proteome</keyword>
<dbReference type="CDD" id="cd13959">
    <property type="entry name" value="PT_UbiA_COQ2"/>
    <property type="match status" value="1"/>
</dbReference>
<dbReference type="Pfam" id="PF01565">
    <property type="entry name" value="FAD_binding_4"/>
    <property type="match status" value="1"/>
</dbReference>
<dbReference type="PANTHER" id="PTHR42973:SF13">
    <property type="entry name" value="FAD-BINDING PCMH-TYPE DOMAIN-CONTAINING PROTEIN"/>
    <property type="match status" value="1"/>
</dbReference>
<keyword evidence="7" id="KW-0808">Transferase</keyword>